<accession>A0ACC3MD71</accession>
<sequence length="555" mass="62138">MAPIHYQMLAASVGISMLLQRYAPQHSIGAISTSLVLFFTAFTAQQTWSIIIYPRYFSPIRDLPTPPGNHFLYGQTRRVFREPSGNPALDWVETVPNDGLIRYSMWFQERLLITNPKALGEVLVTKNYEFIKPKQLRESLGRILGVGILLAEGDEHKVQRKNLMPAFAFRHVKDLYPVFWSKSREMVEVVAKAAKSAGAPVEKSDQVPGEEKQFHASGAIDVGDFVSRATLDIIGLSGMGQDFGSLHDQDNKLNKTYRTIFNPTNVGKFLQLAGIFLPLWFLRALPVQRNDDITGASQYIKEVCRDLISKKRTAMAEKKRTDVDIVSVALESGGFTDEELVNQMMTFLVAGHETTATAMNWALYSLCKHPDIQKKLRDEVRSKLPSLDEEITPAQLDSCHYLHAVCTEILRLWPPVSLTLRVAACDTSIVGHFVPKDTTIILAPWAINRSTHLWGADAMEFNPERWLDADGKANNKGGAESNFSYLTFLHGPRSCIGQKFAQAEFECLLAAWAGRFETVFEEGSPLFKEAPKIKGGITMKPSGGIWVQCKELEGW</sequence>
<organism evidence="1 2">
    <name type="scientific">Vermiconidia calcicola</name>
    <dbReference type="NCBI Taxonomy" id="1690605"/>
    <lineage>
        <taxon>Eukaryota</taxon>
        <taxon>Fungi</taxon>
        <taxon>Dikarya</taxon>
        <taxon>Ascomycota</taxon>
        <taxon>Pezizomycotina</taxon>
        <taxon>Dothideomycetes</taxon>
        <taxon>Dothideomycetidae</taxon>
        <taxon>Mycosphaerellales</taxon>
        <taxon>Extremaceae</taxon>
        <taxon>Vermiconidia</taxon>
    </lineage>
</organism>
<comment type="caution">
    <text evidence="1">The sequence shown here is derived from an EMBL/GenBank/DDBJ whole genome shotgun (WGS) entry which is preliminary data.</text>
</comment>
<dbReference type="Proteomes" id="UP001281147">
    <property type="component" value="Unassembled WGS sequence"/>
</dbReference>
<name>A0ACC3MD71_9PEZI</name>
<reference evidence="1" key="1">
    <citation type="submission" date="2023-07" db="EMBL/GenBank/DDBJ databases">
        <title>Black Yeasts Isolated from many extreme environments.</title>
        <authorList>
            <person name="Coleine C."/>
            <person name="Stajich J.E."/>
            <person name="Selbmann L."/>
        </authorList>
    </citation>
    <scope>NUCLEOTIDE SEQUENCE</scope>
    <source>
        <strain evidence="1">CCFEE 5714</strain>
    </source>
</reference>
<proteinExistence type="predicted"/>
<gene>
    <name evidence="1" type="ORF">LTR37_019773</name>
</gene>
<dbReference type="EMBL" id="JAUTXU010000317">
    <property type="protein sequence ID" value="KAK3686488.1"/>
    <property type="molecule type" value="Genomic_DNA"/>
</dbReference>
<evidence type="ECO:0000313" key="2">
    <source>
        <dbReference type="Proteomes" id="UP001281147"/>
    </source>
</evidence>
<keyword evidence="2" id="KW-1185">Reference proteome</keyword>
<protein>
    <submittedName>
        <fullName evidence="1">Uncharacterized protein</fullName>
    </submittedName>
</protein>
<evidence type="ECO:0000313" key="1">
    <source>
        <dbReference type="EMBL" id="KAK3686488.1"/>
    </source>
</evidence>